<keyword evidence="3" id="KW-1185">Reference proteome</keyword>
<gene>
    <name evidence="2" type="ORF">NSPZN2_160008</name>
</gene>
<protein>
    <submittedName>
        <fullName evidence="2">Uncharacterized protein</fullName>
    </submittedName>
</protein>
<evidence type="ECO:0000313" key="3">
    <source>
        <dbReference type="Proteomes" id="UP000675880"/>
    </source>
</evidence>
<evidence type="ECO:0000256" key="1">
    <source>
        <dbReference type="SAM" id="MobiDB-lite"/>
    </source>
</evidence>
<name>A0ABN7LCK6_9BACT</name>
<reference evidence="2 3" key="1">
    <citation type="submission" date="2021-02" db="EMBL/GenBank/DDBJ databases">
        <authorList>
            <person name="Han P."/>
        </authorList>
    </citation>
    <scope>NUCLEOTIDE SEQUENCE [LARGE SCALE GENOMIC DNA]</scope>
    <source>
        <strain evidence="2">Candidatus Nitrospira sp. ZN2</strain>
    </source>
</reference>
<feature type="compositionally biased region" description="Basic and acidic residues" evidence="1">
    <location>
        <begin position="17"/>
        <end position="30"/>
    </location>
</feature>
<proteinExistence type="predicted"/>
<dbReference type="EMBL" id="CAJNBJ010000008">
    <property type="protein sequence ID" value="CAE6743194.1"/>
    <property type="molecule type" value="Genomic_DNA"/>
</dbReference>
<accession>A0ABN7LCK6</accession>
<organism evidence="2 3">
    <name type="scientific">Nitrospira defluvii</name>
    <dbReference type="NCBI Taxonomy" id="330214"/>
    <lineage>
        <taxon>Bacteria</taxon>
        <taxon>Pseudomonadati</taxon>
        <taxon>Nitrospirota</taxon>
        <taxon>Nitrospiria</taxon>
        <taxon>Nitrospirales</taxon>
        <taxon>Nitrospiraceae</taxon>
        <taxon>Nitrospira</taxon>
    </lineage>
</organism>
<comment type="caution">
    <text evidence="2">The sequence shown here is derived from an EMBL/GenBank/DDBJ whole genome shotgun (WGS) entry which is preliminary data.</text>
</comment>
<dbReference type="Proteomes" id="UP000675880">
    <property type="component" value="Unassembled WGS sequence"/>
</dbReference>
<sequence>MWVLLLGSDIVLIEGKKGKGRAEDATKRSDLGLAFD</sequence>
<evidence type="ECO:0000313" key="2">
    <source>
        <dbReference type="EMBL" id="CAE6743194.1"/>
    </source>
</evidence>
<feature type="region of interest" description="Disordered" evidence="1">
    <location>
        <begin position="17"/>
        <end position="36"/>
    </location>
</feature>